<comment type="caution">
    <text evidence="4">The sequence shown here is derived from an EMBL/GenBank/DDBJ whole genome shotgun (WGS) entry which is preliminary data.</text>
</comment>
<evidence type="ECO:0000256" key="2">
    <source>
        <dbReference type="SAM" id="Phobius"/>
    </source>
</evidence>
<feature type="transmembrane region" description="Helical" evidence="2">
    <location>
        <begin position="199"/>
        <end position="218"/>
    </location>
</feature>
<dbReference type="InterPro" id="IPR003675">
    <property type="entry name" value="Rce1/LyrA-like_dom"/>
</dbReference>
<evidence type="ECO:0000259" key="3">
    <source>
        <dbReference type="Pfam" id="PF02517"/>
    </source>
</evidence>
<reference evidence="4 5" key="1">
    <citation type="submission" date="2014-06" db="EMBL/GenBank/DDBJ databases">
        <title>Saccharopolyspora rectivirgula DSM-43113 Genome sequencing.</title>
        <authorList>
            <person name="Barrera C."/>
            <person name="Millon L."/>
            <person name="Rognon B."/>
            <person name="Zaugg C."/>
            <person name="Monod M."/>
        </authorList>
    </citation>
    <scope>NUCLEOTIDE SEQUENCE [LARGE SCALE GENOMIC DNA]</scope>
    <source>
        <strain evidence="4 5">DSM 43113</strain>
    </source>
</reference>
<keyword evidence="2" id="KW-0472">Membrane</keyword>
<evidence type="ECO:0000256" key="1">
    <source>
        <dbReference type="SAM" id="MobiDB-lite"/>
    </source>
</evidence>
<dbReference type="Pfam" id="PF02517">
    <property type="entry name" value="Rce1-like"/>
    <property type="match status" value="1"/>
</dbReference>
<evidence type="ECO:0000313" key="4">
    <source>
        <dbReference type="EMBL" id="KEI44457.1"/>
    </source>
</evidence>
<dbReference type="GO" id="GO:0006508">
    <property type="term" value="P:proteolysis"/>
    <property type="evidence" value="ECO:0007669"/>
    <property type="project" value="UniProtKB-KW"/>
</dbReference>
<organism evidence="4 5">
    <name type="scientific">Saccharopolyspora rectivirgula</name>
    <dbReference type="NCBI Taxonomy" id="28042"/>
    <lineage>
        <taxon>Bacteria</taxon>
        <taxon>Bacillati</taxon>
        <taxon>Actinomycetota</taxon>
        <taxon>Actinomycetes</taxon>
        <taxon>Pseudonocardiales</taxon>
        <taxon>Pseudonocardiaceae</taxon>
        <taxon>Saccharopolyspora</taxon>
    </lineage>
</organism>
<keyword evidence="5" id="KW-1185">Reference proteome</keyword>
<name>A0A073AZG5_9PSEU</name>
<feature type="domain" description="CAAX prenyl protease 2/Lysostaphin resistance protein A-like" evidence="3">
    <location>
        <begin position="144"/>
        <end position="234"/>
    </location>
</feature>
<dbReference type="EMBL" id="JNVU01000025">
    <property type="protein sequence ID" value="KEI44457.1"/>
    <property type="molecule type" value="Genomic_DNA"/>
</dbReference>
<dbReference type="eggNOG" id="COG1266">
    <property type="taxonomic scope" value="Bacteria"/>
</dbReference>
<protein>
    <submittedName>
        <fullName evidence="4">CAAX protease</fullName>
    </submittedName>
</protein>
<dbReference type="AlphaFoldDB" id="A0A073AZG5"/>
<accession>A0A073AZG5</accession>
<gene>
    <name evidence="4" type="ORF">GU90_09790</name>
</gene>
<evidence type="ECO:0000313" key="5">
    <source>
        <dbReference type="Proteomes" id="UP000031419"/>
    </source>
</evidence>
<feature type="region of interest" description="Disordered" evidence="1">
    <location>
        <begin position="1"/>
        <end position="20"/>
    </location>
</feature>
<feature type="transmembrane region" description="Helical" evidence="2">
    <location>
        <begin position="29"/>
        <end position="53"/>
    </location>
</feature>
<dbReference type="RefSeq" id="WP_037342965.1">
    <property type="nucleotide sequence ID" value="NZ_JNVU01000025.1"/>
</dbReference>
<dbReference type="PROSITE" id="PS51257">
    <property type="entry name" value="PROKAR_LIPOPROTEIN"/>
    <property type="match status" value="1"/>
</dbReference>
<dbReference type="PANTHER" id="PTHR39430:SF1">
    <property type="entry name" value="PROTEASE"/>
    <property type="match status" value="1"/>
</dbReference>
<proteinExistence type="predicted"/>
<dbReference type="GO" id="GO:0004175">
    <property type="term" value="F:endopeptidase activity"/>
    <property type="evidence" value="ECO:0007669"/>
    <property type="project" value="UniProtKB-ARBA"/>
</dbReference>
<dbReference type="GO" id="GO:0080120">
    <property type="term" value="P:CAAX-box protein maturation"/>
    <property type="evidence" value="ECO:0007669"/>
    <property type="project" value="UniProtKB-ARBA"/>
</dbReference>
<feature type="transmembrane region" description="Helical" evidence="2">
    <location>
        <begin position="65"/>
        <end position="86"/>
    </location>
</feature>
<keyword evidence="4" id="KW-0645">Protease</keyword>
<feature type="transmembrane region" description="Helical" evidence="2">
    <location>
        <begin position="107"/>
        <end position="129"/>
    </location>
</feature>
<dbReference type="PANTHER" id="PTHR39430">
    <property type="entry name" value="MEMBRANE-ASSOCIATED PROTEASE-RELATED"/>
    <property type="match status" value="1"/>
</dbReference>
<dbReference type="Proteomes" id="UP000031419">
    <property type="component" value="Unassembled WGS sequence"/>
</dbReference>
<keyword evidence="4" id="KW-0378">Hydrolase</keyword>
<keyword evidence="2" id="KW-0812">Transmembrane</keyword>
<dbReference type="OrthoDB" id="193898at2"/>
<keyword evidence="2" id="KW-1133">Transmembrane helix</keyword>
<sequence length="300" mass="31473">MPDHRSTEWSALLSGPDQARRPSGPISGLLVVAACTVLGPPIALLVLMPLLGVSAQQLVSPTIELSTQFALLLSHLGALVLLLLWVRFKERRPVSSLGLRPTGRVSWSLLAGGGVALLVLAVPLAVNVLSGQFTVLLPVRFVGALLALICFAVQASTEEIVFRGYLMQVLSRKWGWVAGLLLQALVFSAAHLFNAGMNAIAAVNIFLIGLLLGCWALGEGGLWGVCAFHTAWNWAQGNVFGIEVSGLDLRHTVLDLDPAPGSLSVLTGGAFGIEASLVTTAVLLAGTAVAGWALRRKLVG</sequence>
<feature type="transmembrane region" description="Helical" evidence="2">
    <location>
        <begin position="174"/>
        <end position="193"/>
    </location>
</feature>
<dbReference type="STRING" id="28042.GU90_09790"/>